<proteinExistence type="predicted"/>
<dbReference type="InterPro" id="IPR035994">
    <property type="entry name" value="Nucleoside_phosphorylase_sf"/>
</dbReference>
<keyword evidence="1" id="KW-0378">Hydrolase</keyword>
<dbReference type="GO" id="GO:0019284">
    <property type="term" value="P:L-methionine salvage from S-adenosylmethionine"/>
    <property type="evidence" value="ECO:0007669"/>
    <property type="project" value="TreeGrafter"/>
</dbReference>
<feature type="domain" description="Nucleoside phosphorylase" evidence="2">
    <location>
        <begin position="244"/>
        <end position="491"/>
    </location>
</feature>
<dbReference type="PANTHER" id="PTHR46832:SF1">
    <property type="entry name" value="5'-METHYLTHIOADENOSINE_S-ADENOSYLHOMOCYSTEINE NUCLEOSIDASE"/>
    <property type="match status" value="1"/>
</dbReference>
<dbReference type="Proteomes" id="UP000323297">
    <property type="component" value="Unassembled WGS sequence"/>
</dbReference>
<protein>
    <submittedName>
        <fullName evidence="4">5'-methylthioadenosine/S-adenosylhomocysteine nucleosidase</fullName>
    </submittedName>
</protein>
<reference evidence="4 5" key="1">
    <citation type="submission" date="2019-08" db="EMBL/GenBank/DDBJ databases">
        <title>Draft genome sequence of Citrobacter portucalensis strain isolated from green turtle.</title>
        <authorList>
            <person name="Fernandes M.R."/>
            <person name="Sellera F.P."/>
            <person name="Goldeberg D.W."/>
            <person name="Costa D.C."/>
            <person name="Lincopan N."/>
        </authorList>
    </citation>
    <scope>NUCLEOTIDE SEQUENCE [LARGE SCALE GENOMIC DNA]</scope>
    <source>
        <strain evidence="4 5">TV06</strain>
    </source>
</reference>
<dbReference type="Pfam" id="PF01048">
    <property type="entry name" value="PNP_UDP_1"/>
    <property type="match status" value="1"/>
</dbReference>
<evidence type="ECO:0000313" key="4">
    <source>
        <dbReference type="EMBL" id="KAA1144469.1"/>
    </source>
</evidence>
<dbReference type="Gene3D" id="3.40.50.1580">
    <property type="entry name" value="Nucleoside phosphorylase domain"/>
    <property type="match status" value="1"/>
</dbReference>
<dbReference type="PANTHER" id="PTHR46832">
    <property type="entry name" value="5'-METHYLTHIOADENOSINE/S-ADENOSYLHOMOCYSTEINE NUCLEOSIDASE"/>
    <property type="match status" value="1"/>
</dbReference>
<dbReference type="InterPro" id="IPR000845">
    <property type="entry name" value="Nucleoside_phosphorylase_d"/>
</dbReference>
<accession>A0A5B0T4Q7</accession>
<name>A0A5B0T4Q7_9ENTR</name>
<comment type="caution">
    <text evidence="4">The sequence shown here is derived from an EMBL/GenBank/DDBJ whole genome shotgun (WGS) entry which is preliminary data.</text>
</comment>
<dbReference type="GO" id="GO:0008930">
    <property type="term" value="F:methylthioadenosine nucleosidase activity"/>
    <property type="evidence" value="ECO:0007669"/>
    <property type="project" value="TreeGrafter"/>
</dbReference>
<feature type="domain" description="ATP nucleosidase Cap17-like N-terminal" evidence="3">
    <location>
        <begin position="6"/>
        <end position="229"/>
    </location>
</feature>
<dbReference type="CDD" id="cd09008">
    <property type="entry name" value="MTAN"/>
    <property type="match status" value="1"/>
</dbReference>
<organism evidence="4 5">
    <name type="scientific">Citrobacter portucalensis</name>
    <dbReference type="NCBI Taxonomy" id="1639133"/>
    <lineage>
        <taxon>Bacteria</taxon>
        <taxon>Pseudomonadati</taxon>
        <taxon>Pseudomonadota</taxon>
        <taxon>Gammaproteobacteria</taxon>
        <taxon>Enterobacterales</taxon>
        <taxon>Enterobacteriaceae</taxon>
        <taxon>Citrobacter</taxon>
        <taxon>Citrobacter freundii complex</taxon>
    </lineage>
</organism>
<dbReference type="InterPro" id="IPR041327">
    <property type="entry name" value="Cap17-like_N"/>
</dbReference>
<evidence type="ECO:0000259" key="3">
    <source>
        <dbReference type="Pfam" id="PF18178"/>
    </source>
</evidence>
<evidence type="ECO:0000256" key="1">
    <source>
        <dbReference type="ARBA" id="ARBA00022801"/>
    </source>
</evidence>
<dbReference type="GO" id="GO:0009116">
    <property type="term" value="P:nucleoside metabolic process"/>
    <property type="evidence" value="ECO:0007669"/>
    <property type="project" value="InterPro"/>
</dbReference>
<evidence type="ECO:0000313" key="5">
    <source>
        <dbReference type="Proteomes" id="UP000323297"/>
    </source>
</evidence>
<gene>
    <name evidence="4" type="ORF">D3H66_08595</name>
</gene>
<dbReference type="GO" id="GO:0008782">
    <property type="term" value="F:adenosylhomocysteine nucleosidase activity"/>
    <property type="evidence" value="ECO:0007669"/>
    <property type="project" value="TreeGrafter"/>
</dbReference>
<sequence length="505" mass="54955">MANTNNEYVLIAGSISKNTEKRNIDRAHNFVRALTQSILDANVGLVVYLAGKPVNEDGELLTFDWTVVNEAEKLMEKYTPAKQLLIVTSRSAMREKMTEEERMLIRKLLMTKFAVVNYLDDDLITGGNIGDEQVGAATGMIALGGGKGVSDRAYKMRKANHPVLPFDIELGGICDDGKGALGLHARFYREPLTMFSCTGESVRNQLDTLSLQEPCYELGQLSEIAVELLKHEWATQQSLRAPDVLILTALPVELAAAKKAFDIADDIPPSLTSNGIHFWTTVIQRSDGPMTCIVASFAGAGNVNASAITTILLSEFKPKKVMMMGIAAGLRDKMVLGEVIISDRVIYYESAAALEGGKLAHRPEMLRPHMSTQQNLNTYLATSSLSVRLGERAKTMGLEIPANSQAGNVATGITVSLATVASGELLIRDPDLQKSFRSLHDKAYVAEMEAYGVFDACEKQKIPALIVRGISDFGDSTKDDVFHTVASVAAAIITIDYLIHGWTRA</sequence>
<evidence type="ECO:0000259" key="2">
    <source>
        <dbReference type="Pfam" id="PF01048"/>
    </source>
</evidence>
<dbReference type="EMBL" id="VTZD01000011">
    <property type="protein sequence ID" value="KAA1144469.1"/>
    <property type="molecule type" value="Genomic_DNA"/>
</dbReference>
<dbReference type="GO" id="GO:0005829">
    <property type="term" value="C:cytosol"/>
    <property type="evidence" value="ECO:0007669"/>
    <property type="project" value="TreeGrafter"/>
</dbReference>
<dbReference type="Pfam" id="PF18178">
    <property type="entry name" value="Cap17-like_N"/>
    <property type="match status" value="1"/>
</dbReference>
<dbReference type="AlphaFoldDB" id="A0A5B0T4Q7"/>
<dbReference type="SUPFAM" id="SSF53167">
    <property type="entry name" value="Purine and uridine phosphorylases"/>
    <property type="match status" value="1"/>
</dbReference>
<dbReference type="RefSeq" id="WP_149607508.1">
    <property type="nucleotide sequence ID" value="NZ_VTZD01000011.1"/>
</dbReference>